<dbReference type="EMBL" id="JACEFG010000004">
    <property type="protein sequence ID" value="MBA2176592.1"/>
    <property type="molecule type" value="Genomic_DNA"/>
</dbReference>
<dbReference type="Pfam" id="PF00753">
    <property type="entry name" value="Lactamase_B"/>
    <property type="match status" value="1"/>
</dbReference>
<proteinExistence type="predicted"/>
<dbReference type="SMART" id="SM00849">
    <property type="entry name" value="Lactamase_B"/>
    <property type="match status" value="1"/>
</dbReference>
<dbReference type="InterPro" id="IPR001279">
    <property type="entry name" value="Metallo-B-lactamas"/>
</dbReference>
<evidence type="ECO:0000313" key="3">
    <source>
        <dbReference type="Proteomes" id="UP000571017"/>
    </source>
</evidence>
<dbReference type="RefSeq" id="WP_181473654.1">
    <property type="nucleotide sequence ID" value="NZ_JACEFG010000004.1"/>
</dbReference>
<dbReference type="InterPro" id="IPR037482">
    <property type="entry name" value="ST1585_MBL-fold"/>
</dbReference>
<reference evidence="2 3" key="1">
    <citation type="journal article" date="2004" name="Extremophiles">
        <title>Halobacillus locisalis sp. nov., a halophilic bacterium isolated from a marine solar saltern of the Yellow Sea in Korea.</title>
        <authorList>
            <person name="Yoon J.H."/>
            <person name="Kang K.H."/>
            <person name="Oh T.K."/>
            <person name="Park Y.H."/>
        </authorList>
    </citation>
    <scope>NUCLEOTIDE SEQUENCE [LARGE SCALE GENOMIC DNA]</scope>
    <source>
        <strain evidence="2 3">KCTC 3788</strain>
    </source>
</reference>
<dbReference type="GO" id="GO:0016787">
    <property type="term" value="F:hydrolase activity"/>
    <property type="evidence" value="ECO:0007669"/>
    <property type="project" value="UniProtKB-KW"/>
</dbReference>
<dbReference type="AlphaFoldDB" id="A0A838CWR1"/>
<dbReference type="Proteomes" id="UP000571017">
    <property type="component" value="Unassembled WGS sequence"/>
</dbReference>
<sequence>MKVADGVHLIDGYDMGFKGRTGTYLLQDEHTTLIETGPSPSVPHVLKGLESLGISPQEIENVILTHIHLDHAGGAGLLIRECPNATVYVHKKGLRHLANPSRLEAGARMVYGDHFDELFAPIIPIDEESLSAVSDGERLSIGADRTLTFYDTPGHAKHHIAIHDSLSQGLFIGDTAGIRYHQTEDYGLTFYLPTTSPNQFDPEAMQQSIERFRTIHPERLFFGHFGVSEQPGVALEQVSEWIPIFVEEAKTGNSLQEIERRLLTRVTSYLEDHNIPSDHPVYEILKLDMSVCAMGIGDYLQKQAKQSSPSNQSSQA</sequence>
<keyword evidence="3" id="KW-1185">Reference proteome</keyword>
<keyword evidence="2" id="KW-0378">Hydrolase</keyword>
<evidence type="ECO:0000313" key="2">
    <source>
        <dbReference type="EMBL" id="MBA2176592.1"/>
    </source>
</evidence>
<organism evidence="2 3">
    <name type="scientific">Halobacillus locisalis</name>
    <dbReference type="NCBI Taxonomy" id="220753"/>
    <lineage>
        <taxon>Bacteria</taxon>
        <taxon>Bacillati</taxon>
        <taxon>Bacillota</taxon>
        <taxon>Bacilli</taxon>
        <taxon>Bacillales</taxon>
        <taxon>Bacillaceae</taxon>
        <taxon>Halobacillus</taxon>
    </lineage>
</organism>
<protein>
    <submittedName>
        <fullName evidence="2">MBL fold metallo-hydrolase</fullName>
    </submittedName>
</protein>
<dbReference type="CDD" id="cd07726">
    <property type="entry name" value="ST1585-like_MBL-fold"/>
    <property type="match status" value="1"/>
</dbReference>
<dbReference type="PANTHER" id="PTHR42951:SF22">
    <property type="entry name" value="METALLO BETA-LACTAMASE SUPERFAMILY LIPOPROTEIN"/>
    <property type="match status" value="1"/>
</dbReference>
<accession>A0A838CWR1</accession>
<comment type="caution">
    <text evidence="2">The sequence shown here is derived from an EMBL/GenBank/DDBJ whole genome shotgun (WGS) entry which is preliminary data.</text>
</comment>
<name>A0A838CWR1_9BACI</name>
<dbReference type="InterPro" id="IPR050855">
    <property type="entry name" value="NDM-1-like"/>
</dbReference>
<dbReference type="Gene3D" id="3.60.15.10">
    <property type="entry name" value="Ribonuclease Z/Hydroxyacylglutathione hydrolase-like"/>
    <property type="match status" value="1"/>
</dbReference>
<evidence type="ECO:0000259" key="1">
    <source>
        <dbReference type="SMART" id="SM00849"/>
    </source>
</evidence>
<dbReference type="SUPFAM" id="SSF56281">
    <property type="entry name" value="Metallo-hydrolase/oxidoreductase"/>
    <property type="match status" value="1"/>
</dbReference>
<dbReference type="PANTHER" id="PTHR42951">
    <property type="entry name" value="METALLO-BETA-LACTAMASE DOMAIN-CONTAINING"/>
    <property type="match status" value="1"/>
</dbReference>
<dbReference type="InterPro" id="IPR036866">
    <property type="entry name" value="RibonucZ/Hydroxyglut_hydro"/>
</dbReference>
<gene>
    <name evidence="2" type="ORF">H0266_17020</name>
</gene>
<feature type="domain" description="Metallo-beta-lactamase" evidence="1">
    <location>
        <begin position="20"/>
        <end position="224"/>
    </location>
</feature>